<keyword evidence="1" id="KW-0812">Transmembrane</keyword>
<reference evidence="2 3" key="1">
    <citation type="submission" date="2019-08" db="EMBL/GenBank/DDBJ databases">
        <title>The genome of the soybean aphid Biotype 1, its phylome, world population structure and adaptation to the North American continent.</title>
        <authorList>
            <person name="Giordano R."/>
            <person name="Donthu R.K."/>
            <person name="Hernandez A.G."/>
            <person name="Wright C.L."/>
            <person name="Zimin A.V."/>
        </authorList>
    </citation>
    <scope>NUCLEOTIDE SEQUENCE [LARGE SCALE GENOMIC DNA]</scope>
    <source>
        <tissue evidence="2">Whole aphids</tissue>
    </source>
</reference>
<dbReference type="Proteomes" id="UP000475862">
    <property type="component" value="Unassembled WGS sequence"/>
</dbReference>
<keyword evidence="1" id="KW-0472">Membrane</keyword>
<keyword evidence="1" id="KW-1133">Transmembrane helix</keyword>
<dbReference type="AlphaFoldDB" id="A0A6G0T075"/>
<accession>A0A6G0T075</accession>
<evidence type="ECO:0000313" key="2">
    <source>
        <dbReference type="EMBL" id="KAE9524050.1"/>
    </source>
</evidence>
<protein>
    <submittedName>
        <fullName evidence="2">Uncharacterized protein</fullName>
    </submittedName>
</protein>
<proteinExistence type="predicted"/>
<dbReference type="EMBL" id="VYZN01000073">
    <property type="protein sequence ID" value="KAE9524050.1"/>
    <property type="molecule type" value="Genomic_DNA"/>
</dbReference>
<gene>
    <name evidence="2" type="ORF">AGLY_015531</name>
</gene>
<organism evidence="2 3">
    <name type="scientific">Aphis glycines</name>
    <name type="common">Soybean aphid</name>
    <dbReference type="NCBI Taxonomy" id="307491"/>
    <lineage>
        <taxon>Eukaryota</taxon>
        <taxon>Metazoa</taxon>
        <taxon>Ecdysozoa</taxon>
        <taxon>Arthropoda</taxon>
        <taxon>Hexapoda</taxon>
        <taxon>Insecta</taxon>
        <taxon>Pterygota</taxon>
        <taxon>Neoptera</taxon>
        <taxon>Paraneoptera</taxon>
        <taxon>Hemiptera</taxon>
        <taxon>Sternorrhyncha</taxon>
        <taxon>Aphidomorpha</taxon>
        <taxon>Aphidoidea</taxon>
        <taxon>Aphididae</taxon>
        <taxon>Aphidini</taxon>
        <taxon>Aphis</taxon>
        <taxon>Aphis</taxon>
    </lineage>
</organism>
<keyword evidence="3" id="KW-1185">Reference proteome</keyword>
<feature type="transmembrane region" description="Helical" evidence="1">
    <location>
        <begin position="12"/>
        <end position="34"/>
    </location>
</feature>
<sequence>MMEKDLKPTKMYCIQSIFVERLVTHLICFLIIWVPRYLKNNFTQIATCLPVQNSLSEKVSKVDCEVNNIIIIYLINNGYVPISALESLSNNKWQIESATYWPHDRDLLAATKWVEKLSTLRILRNFLGDSNKFKRQLEEIEFEHPQINLFDKVIDVSFWKIIPVKKYPLHRITQYSKSLFGSHEIFSSCLTSNA</sequence>
<comment type="caution">
    <text evidence="2">The sequence shown here is derived from an EMBL/GenBank/DDBJ whole genome shotgun (WGS) entry which is preliminary data.</text>
</comment>
<evidence type="ECO:0000256" key="1">
    <source>
        <dbReference type="SAM" id="Phobius"/>
    </source>
</evidence>
<name>A0A6G0T075_APHGL</name>
<evidence type="ECO:0000313" key="3">
    <source>
        <dbReference type="Proteomes" id="UP000475862"/>
    </source>
</evidence>